<evidence type="ECO:0000259" key="1">
    <source>
        <dbReference type="Pfam" id="PF09172"/>
    </source>
</evidence>
<comment type="caution">
    <text evidence="2">The sequence shown here is derived from an EMBL/GenBank/DDBJ whole genome shotgun (WGS) entry which is preliminary data.</text>
</comment>
<feature type="domain" description="Vitellinogen open beta-sheet" evidence="1">
    <location>
        <begin position="3"/>
        <end position="114"/>
    </location>
</feature>
<reference evidence="2 3" key="1">
    <citation type="journal article" date="2017" name="PLoS Biol.">
        <title>The sea cucumber genome provides insights into morphological evolution and visceral regeneration.</title>
        <authorList>
            <person name="Zhang X."/>
            <person name="Sun L."/>
            <person name="Yuan J."/>
            <person name="Sun Y."/>
            <person name="Gao Y."/>
            <person name="Zhang L."/>
            <person name="Li S."/>
            <person name="Dai H."/>
            <person name="Hamel J.F."/>
            <person name="Liu C."/>
            <person name="Yu Y."/>
            <person name="Liu S."/>
            <person name="Lin W."/>
            <person name="Guo K."/>
            <person name="Jin S."/>
            <person name="Xu P."/>
            <person name="Storey K.B."/>
            <person name="Huan P."/>
            <person name="Zhang T."/>
            <person name="Zhou Y."/>
            <person name="Zhang J."/>
            <person name="Lin C."/>
            <person name="Li X."/>
            <person name="Xing L."/>
            <person name="Huo D."/>
            <person name="Sun M."/>
            <person name="Wang L."/>
            <person name="Mercier A."/>
            <person name="Li F."/>
            <person name="Yang H."/>
            <person name="Xiang J."/>
        </authorList>
    </citation>
    <scope>NUCLEOTIDE SEQUENCE [LARGE SCALE GENOMIC DNA]</scope>
    <source>
        <strain evidence="2">Shaxun</strain>
        <tissue evidence="2">Muscle</tissue>
    </source>
</reference>
<dbReference type="Proteomes" id="UP000230750">
    <property type="component" value="Unassembled WGS sequence"/>
</dbReference>
<sequence length="281" mass="29744">MQKLLSLGEGDLTVCTDIGIPLSLNVSTAASVAISANLRGLSLTPQPTIGGSLSPRVSVMLESVLSSHITSIIKSGVGIRMIANATLPIDGTLTIGQQGFKLHWNLTNPKQELLGLRSHSYAFLIRNERKPIGTPGDSALSKYEASELTSEKCQGSSVHEKITVIGKYEGVHLNISDSYIQDGRVNFTTMDTVMSVDELLKRMDPHTSRHDSDDFSDLVEAAPAHQVVAALGVTAHHLAVTALPPAVTALPPAIAVLEVIAHIVTAHIVTALTVVLSQAVT</sequence>
<keyword evidence="3" id="KW-1185">Reference proteome</keyword>
<dbReference type="SUPFAM" id="SSF56968">
    <property type="entry name" value="Lipovitellin-phosvitin complex, beta-sheet shell regions"/>
    <property type="match status" value="1"/>
</dbReference>
<dbReference type="AlphaFoldDB" id="A0A2G8K9J1"/>
<accession>A0A2G8K9J1</accession>
<protein>
    <recommendedName>
        <fullName evidence="1">Vitellinogen open beta-sheet domain-containing protein</fullName>
    </recommendedName>
</protein>
<dbReference type="InterPro" id="IPR015819">
    <property type="entry name" value="Lipid_transp_b-sht_shell"/>
</dbReference>
<dbReference type="Gene3D" id="2.20.80.10">
    <property type="entry name" value="Lipovitellin-phosvitin complex, chain A, domain 4"/>
    <property type="match status" value="1"/>
</dbReference>
<dbReference type="InterPro" id="IPR015255">
    <property type="entry name" value="Vitellinogen_open_b-sht"/>
</dbReference>
<proteinExistence type="predicted"/>
<evidence type="ECO:0000313" key="2">
    <source>
        <dbReference type="EMBL" id="PIK44635.1"/>
    </source>
</evidence>
<dbReference type="EMBL" id="MRZV01000764">
    <property type="protein sequence ID" value="PIK44635.1"/>
    <property type="molecule type" value="Genomic_DNA"/>
</dbReference>
<dbReference type="Pfam" id="PF09172">
    <property type="entry name" value="Vit_open_b-sht"/>
    <property type="match status" value="1"/>
</dbReference>
<organism evidence="2 3">
    <name type="scientific">Stichopus japonicus</name>
    <name type="common">Sea cucumber</name>
    <dbReference type="NCBI Taxonomy" id="307972"/>
    <lineage>
        <taxon>Eukaryota</taxon>
        <taxon>Metazoa</taxon>
        <taxon>Echinodermata</taxon>
        <taxon>Eleutherozoa</taxon>
        <taxon>Echinozoa</taxon>
        <taxon>Holothuroidea</taxon>
        <taxon>Aspidochirotacea</taxon>
        <taxon>Aspidochirotida</taxon>
        <taxon>Stichopodidae</taxon>
        <taxon>Apostichopus</taxon>
    </lineage>
</organism>
<dbReference type="GO" id="GO:0005319">
    <property type="term" value="F:lipid transporter activity"/>
    <property type="evidence" value="ECO:0007669"/>
    <property type="project" value="InterPro"/>
</dbReference>
<name>A0A2G8K9J1_STIJA</name>
<evidence type="ECO:0000313" key="3">
    <source>
        <dbReference type="Proteomes" id="UP000230750"/>
    </source>
</evidence>
<gene>
    <name evidence="2" type="ORF">BSL78_18494</name>
</gene>